<keyword evidence="7 10" id="KW-0408">Iron</keyword>
<evidence type="ECO:0000256" key="1">
    <source>
        <dbReference type="ARBA" id="ARBA00001966"/>
    </source>
</evidence>
<dbReference type="InterPro" id="IPR058240">
    <property type="entry name" value="rSAM_sf"/>
</dbReference>
<dbReference type="GO" id="GO:0046872">
    <property type="term" value="F:metal ion binding"/>
    <property type="evidence" value="ECO:0007669"/>
    <property type="project" value="UniProtKB-UniRule"/>
</dbReference>
<proteinExistence type="inferred from homology"/>
<comment type="cofactor">
    <cofactor evidence="1">
        <name>[4Fe-4S] cluster</name>
        <dbReference type="ChEBI" id="CHEBI:49883"/>
    </cofactor>
</comment>
<dbReference type="EMBL" id="CP001197">
    <property type="protein sequence ID" value="ACL09315.1"/>
    <property type="molecule type" value="Genomic_DNA"/>
</dbReference>
<dbReference type="GO" id="GO:0051539">
    <property type="term" value="F:4 iron, 4 sulfur cluster binding"/>
    <property type="evidence" value="ECO:0007669"/>
    <property type="project" value="UniProtKB-UniRule"/>
</dbReference>
<dbReference type="InterPro" id="IPR013785">
    <property type="entry name" value="Aldolase_TIM"/>
</dbReference>
<dbReference type="CDD" id="cd01335">
    <property type="entry name" value="Radical_SAM"/>
    <property type="match status" value="1"/>
</dbReference>
<dbReference type="SFLD" id="SFLDF00288">
    <property type="entry name" value="HemN-like__clustered_with_nucl"/>
    <property type="match status" value="1"/>
</dbReference>
<dbReference type="GO" id="GO:0004109">
    <property type="term" value="F:coproporphyrinogen oxidase activity"/>
    <property type="evidence" value="ECO:0007669"/>
    <property type="project" value="InterPro"/>
</dbReference>
<evidence type="ECO:0000259" key="12">
    <source>
        <dbReference type="PROSITE" id="PS51918"/>
    </source>
</evidence>
<dbReference type="SFLD" id="SFLDS00029">
    <property type="entry name" value="Radical_SAM"/>
    <property type="match status" value="1"/>
</dbReference>
<evidence type="ECO:0000256" key="2">
    <source>
        <dbReference type="ARBA" id="ARBA00006100"/>
    </source>
</evidence>
<dbReference type="Gene3D" id="3.20.20.70">
    <property type="entry name" value="Aldolase class I"/>
    <property type="match status" value="1"/>
</dbReference>
<dbReference type="InterPro" id="IPR006638">
    <property type="entry name" value="Elp3/MiaA/NifB-like_rSAM"/>
</dbReference>
<dbReference type="NCBIfam" id="TIGR00539">
    <property type="entry name" value="hemN_rel"/>
    <property type="match status" value="1"/>
</dbReference>
<dbReference type="PROSITE" id="PS51918">
    <property type="entry name" value="RADICAL_SAM"/>
    <property type="match status" value="1"/>
</dbReference>
<dbReference type="GO" id="GO:0006779">
    <property type="term" value="P:porphyrin-containing compound biosynthetic process"/>
    <property type="evidence" value="ECO:0007669"/>
    <property type="project" value="InterPro"/>
</dbReference>
<evidence type="ECO:0000256" key="4">
    <source>
        <dbReference type="ARBA" id="ARBA00022617"/>
    </source>
</evidence>
<keyword evidence="10" id="KW-0963">Cytoplasm</keyword>
<dbReference type="InterPro" id="IPR004559">
    <property type="entry name" value="HemW-like"/>
</dbReference>
<evidence type="ECO:0000256" key="10">
    <source>
        <dbReference type="RuleBase" id="RU364116"/>
    </source>
</evidence>
<keyword evidence="9 10" id="KW-0143">Chaperone</keyword>
<dbReference type="Pfam" id="PF04055">
    <property type="entry name" value="Radical_SAM"/>
    <property type="match status" value="1"/>
</dbReference>
<protein>
    <recommendedName>
        <fullName evidence="3 10">Heme chaperone HemW</fullName>
    </recommendedName>
</protein>
<feature type="domain" description="Radical SAM core" evidence="12">
    <location>
        <begin position="1"/>
        <end position="236"/>
    </location>
</feature>
<evidence type="ECO:0000256" key="6">
    <source>
        <dbReference type="ARBA" id="ARBA00022723"/>
    </source>
</evidence>
<gene>
    <name evidence="13" type="ordered locus">DvMF_2374</name>
</gene>
<dbReference type="HOGENOM" id="CLU_027579_2_0_7"/>
<dbReference type="InterPro" id="IPR010723">
    <property type="entry name" value="HemN_C"/>
</dbReference>
<keyword evidence="10" id="KW-0004">4Fe-4S</keyword>
<accession>B8DIL7</accession>
<evidence type="ECO:0000256" key="9">
    <source>
        <dbReference type="ARBA" id="ARBA00023186"/>
    </source>
</evidence>
<dbReference type="PANTHER" id="PTHR13932">
    <property type="entry name" value="COPROPORPHYRINIGEN III OXIDASE"/>
    <property type="match status" value="1"/>
</dbReference>
<evidence type="ECO:0000256" key="8">
    <source>
        <dbReference type="ARBA" id="ARBA00023014"/>
    </source>
</evidence>
<reference evidence="13" key="1">
    <citation type="submission" date="2008-10" db="EMBL/GenBank/DDBJ databases">
        <title>Complete sequence of Desulfovibrio vulgaris str. 'Miyazaki F'.</title>
        <authorList>
            <person name="Lucas S."/>
            <person name="Copeland A."/>
            <person name="Lapidus A."/>
            <person name="Glavina del Rio T."/>
            <person name="Dalin E."/>
            <person name="Tice H."/>
            <person name="Bruce D."/>
            <person name="Goodwin L."/>
            <person name="Pitluck S."/>
            <person name="Sims D."/>
            <person name="Brettin T."/>
            <person name="Detter J.C."/>
            <person name="Han C."/>
            <person name="Larimer F."/>
            <person name="Land M."/>
            <person name="Hauser L."/>
            <person name="Kyrpides N."/>
            <person name="Mikhailova N."/>
            <person name="Hazen T.C."/>
            <person name="Richardson P."/>
        </authorList>
    </citation>
    <scope>NUCLEOTIDE SEQUENCE</scope>
    <source>
        <strain evidence="13">Miyazaki F</strain>
    </source>
</reference>
<dbReference type="SFLD" id="SFLDF00562">
    <property type="entry name" value="HemN-like__clustered_with_heat"/>
    <property type="match status" value="1"/>
</dbReference>
<evidence type="ECO:0000256" key="3">
    <source>
        <dbReference type="ARBA" id="ARBA00017228"/>
    </source>
</evidence>
<keyword evidence="6 10" id="KW-0479">Metal-binding</keyword>
<dbReference type="KEGG" id="dvm:DvMF_2374"/>
<keyword evidence="5 10" id="KW-0949">S-adenosyl-L-methionine</keyword>
<sequence>MLLYIHVPFCRRKCRYCAFHSLEMGAATVVRDYVETLLRELALWGDRMGGVPVTSIFFGGGTPSLLPARTIGTILDRVGKAFAVQPGAEISMEANPESLTRPSELRTLLKVGVNRLSMGVQCLDDAMLHTLGRPHRAREALDAFRAVRAAGFQNVGMDLIWGLPGQTLRQWMQQLKEVVRLRPDHLSCYGLTLEPGTPLEDDCATGRLDLPPERAQAAMFMDGAELLETEGYIHYEISNFARMGFQCRHNLGYWEGEDYLGLGPSAASTLGGLRWNNPEDHAAWTRQVDEGRVGAEAELLTPQTRVLELIMLRLRTARGLRVKAYRELTGRDFLRDHKRLVHLLHREGLLRIRDGYLRLTRSGMLVSNSILERLFEDTEALMALPVDTPASPLPDAGQTDGQTGGLTGGQVAEAVARGVAGRDGPPDAASAAAPPSPPPAPPAGRSHG</sequence>
<comment type="similarity">
    <text evidence="2">Belongs to the anaerobic coproporphyrinogen-III oxidase family. HemW subfamily.</text>
</comment>
<keyword evidence="4 10" id="KW-0349">Heme</keyword>
<feature type="compositionally biased region" description="Low complexity" evidence="11">
    <location>
        <begin position="409"/>
        <end position="433"/>
    </location>
</feature>
<feature type="region of interest" description="Disordered" evidence="11">
    <location>
        <begin position="386"/>
        <end position="448"/>
    </location>
</feature>
<organism evidence="13">
    <name type="scientific">Nitratidesulfovibrio vulgaris (strain DSM 19637 / Miyazaki F)</name>
    <name type="common">Desulfovibrio vulgaris</name>
    <dbReference type="NCBI Taxonomy" id="883"/>
    <lineage>
        <taxon>Bacteria</taxon>
        <taxon>Pseudomonadati</taxon>
        <taxon>Thermodesulfobacteriota</taxon>
        <taxon>Desulfovibrionia</taxon>
        <taxon>Desulfovibrionales</taxon>
        <taxon>Desulfovibrionaceae</taxon>
        <taxon>Nitratidesulfovibrio</taxon>
    </lineage>
</organism>
<dbReference type="eggNOG" id="COG0635">
    <property type="taxonomic scope" value="Bacteria"/>
</dbReference>
<keyword evidence="8 10" id="KW-0411">Iron-sulfur</keyword>
<evidence type="ECO:0000313" key="13">
    <source>
        <dbReference type="EMBL" id="ACL09315.1"/>
    </source>
</evidence>
<keyword evidence="13" id="KW-0560">Oxidoreductase</keyword>
<dbReference type="PANTHER" id="PTHR13932:SF5">
    <property type="entry name" value="RADICAL S-ADENOSYL METHIONINE DOMAIN-CONTAINING PROTEIN 1, MITOCHONDRIAL"/>
    <property type="match status" value="1"/>
</dbReference>
<dbReference type="SFLD" id="SFLDG01065">
    <property type="entry name" value="anaerobic_coproporphyrinogen-I"/>
    <property type="match status" value="1"/>
</dbReference>
<dbReference type="STRING" id="883.DvMF_2374"/>
<dbReference type="SMART" id="SM00729">
    <property type="entry name" value="Elp3"/>
    <property type="match status" value="1"/>
</dbReference>
<dbReference type="AlphaFoldDB" id="B8DIL7"/>
<dbReference type="InterPro" id="IPR034505">
    <property type="entry name" value="Coproporphyrinogen-III_oxidase"/>
</dbReference>
<evidence type="ECO:0000256" key="7">
    <source>
        <dbReference type="ARBA" id="ARBA00023004"/>
    </source>
</evidence>
<evidence type="ECO:0000256" key="11">
    <source>
        <dbReference type="SAM" id="MobiDB-lite"/>
    </source>
</evidence>
<evidence type="ECO:0000256" key="5">
    <source>
        <dbReference type="ARBA" id="ARBA00022691"/>
    </source>
</evidence>
<dbReference type="GO" id="GO:0005737">
    <property type="term" value="C:cytoplasm"/>
    <property type="evidence" value="ECO:0007669"/>
    <property type="project" value="UniProtKB-SubCell"/>
</dbReference>
<dbReference type="OrthoDB" id="9808022at2"/>
<comment type="subcellular location">
    <subcellularLocation>
        <location evidence="10">Cytoplasm</location>
    </subcellularLocation>
</comment>
<name>B8DIL7_NITV9</name>
<dbReference type="InterPro" id="IPR007197">
    <property type="entry name" value="rSAM"/>
</dbReference>
<dbReference type="SUPFAM" id="SSF102114">
    <property type="entry name" value="Radical SAM enzymes"/>
    <property type="match status" value="1"/>
</dbReference>
<dbReference type="Pfam" id="PF06969">
    <property type="entry name" value="HemN_C"/>
    <property type="match status" value="1"/>
</dbReference>
<dbReference type="SFLD" id="SFLDG01082">
    <property type="entry name" value="B12-binding_domain_containing"/>
    <property type="match status" value="1"/>
</dbReference>
<comment type="function">
    <text evidence="10">Probably acts as a heme chaperone, transferring heme to an unknown acceptor. Binds one molecule of heme per monomer, possibly covalently. Binds 1 [4Fe-4S] cluster. The cluster is coordinated with 3 cysteines and an exchangeable S-adenosyl-L-methionine.</text>
</comment>